<protein>
    <submittedName>
        <fullName evidence="1">Uncharacterized protein</fullName>
    </submittedName>
</protein>
<sequence>MRDSADSLRSVPTEEPEKVECEEMSSNPINGSIPTVKIEEVELEEKALMTNIAPLGVESSLDSIPLEGVEKDGFKEKASDSNSAVYNGPVL</sequence>
<evidence type="ECO:0000313" key="1">
    <source>
        <dbReference type="EMBL" id="KAJ8647208.1"/>
    </source>
</evidence>
<accession>A0ACC2MNY5</accession>
<proteinExistence type="predicted"/>
<evidence type="ECO:0000313" key="2">
    <source>
        <dbReference type="Proteomes" id="UP001234297"/>
    </source>
</evidence>
<dbReference type="EMBL" id="CM056809">
    <property type="protein sequence ID" value="KAJ8647208.1"/>
    <property type="molecule type" value="Genomic_DNA"/>
</dbReference>
<keyword evidence="2" id="KW-1185">Reference proteome</keyword>
<gene>
    <name evidence="1" type="ORF">MRB53_000231</name>
</gene>
<organism evidence="1 2">
    <name type="scientific">Persea americana</name>
    <name type="common">Avocado</name>
    <dbReference type="NCBI Taxonomy" id="3435"/>
    <lineage>
        <taxon>Eukaryota</taxon>
        <taxon>Viridiplantae</taxon>
        <taxon>Streptophyta</taxon>
        <taxon>Embryophyta</taxon>
        <taxon>Tracheophyta</taxon>
        <taxon>Spermatophyta</taxon>
        <taxon>Magnoliopsida</taxon>
        <taxon>Magnoliidae</taxon>
        <taxon>Laurales</taxon>
        <taxon>Lauraceae</taxon>
        <taxon>Persea</taxon>
    </lineage>
</organism>
<reference evidence="1 2" key="1">
    <citation type="journal article" date="2022" name="Hortic Res">
        <title>A haplotype resolved chromosomal level avocado genome allows analysis of novel avocado genes.</title>
        <authorList>
            <person name="Nath O."/>
            <person name="Fletcher S.J."/>
            <person name="Hayward A."/>
            <person name="Shaw L.M."/>
            <person name="Masouleh A.K."/>
            <person name="Furtado A."/>
            <person name="Henry R.J."/>
            <person name="Mitter N."/>
        </authorList>
    </citation>
    <scope>NUCLEOTIDE SEQUENCE [LARGE SCALE GENOMIC DNA]</scope>
    <source>
        <strain evidence="2">cv. Hass</strain>
    </source>
</reference>
<name>A0ACC2MNY5_PERAE</name>
<dbReference type="Proteomes" id="UP001234297">
    <property type="component" value="Chromosome 1"/>
</dbReference>
<comment type="caution">
    <text evidence="1">The sequence shown here is derived from an EMBL/GenBank/DDBJ whole genome shotgun (WGS) entry which is preliminary data.</text>
</comment>